<reference evidence="2 3" key="1">
    <citation type="submission" date="2024-01" db="EMBL/GenBank/DDBJ databases">
        <title>The genomes of 5 underutilized Papilionoideae crops provide insights into root nodulation and disease resistanc.</title>
        <authorList>
            <person name="Jiang F."/>
        </authorList>
    </citation>
    <scope>NUCLEOTIDE SEQUENCE [LARGE SCALE GENOMIC DNA]</scope>
    <source>
        <strain evidence="2">JINMINGXINNONG_FW02</strain>
        <tissue evidence="2">Leaves</tissue>
    </source>
</reference>
<organism evidence="2 3">
    <name type="scientific">Phaseolus coccineus</name>
    <name type="common">Scarlet runner bean</name>
    <name type="synonym">Phaseolus multiflorus</name>
    <dbReference type="NCBI Taxonomy" id="3886"/>
    <lineage>
        <taxon>Eukaryota</taxon>
        <taxon>Viridiplantae</taxon>
        <taxon>Streptophyta</taxon>
        <taxon>Embryophyta</taxon>
        <taxon>Tracheophyta</taxon>
        <taxon>Spermatophyta</taxon>
        <taxon>Magnoliopsida</taxon>
        <taxon>eudicotyledons</taxon>
        <taxon>Gunneridae</taxon>
        <taxon>Pentapetalae</taxon>
        <taxon>rosids</taxon>
        <taxon>fabids</taxon>
        <taxon>Fabales</taxon>
        <taxon>Fabaceae</taxon>
        <taxon>Papilionoideae</taxon>
        <taxon>50 kb inversion clade</taxon>
        <taxon>NPAAA clade</taxon>
        <taxon>indigoferoid/millettioid clade</taxon>
        <taxon>Phaseoleae</taxon>
        <taxon>Phaseolus</taxon>
    </lineage>
</organism>
<name>A0AAN9NZW9_PHACN</name>
<protein>
    <submittedName>
        <fullName evidence="2">Uncharacterized protein</fullName>
    </submittedName>
</protein>
<keyword evidence="1" id="KW-0812">Transmembrane</keyword>
<keyword evidence="1" id="KW-1133">Transmembrane helix</keyword>
<gene>
    <name evidence="2" type="ORF">VNO80_00400</name>
</gene>
<evidence type="ECO:0000313" key="3">
    <source>
        <dbReference type="Proteomes" id="UP001374584"/>
    </source>
</evidence>
<dbReference type="AlphaFoldDB" id="A0AAN9NZW9"/>
<evidence type="ECO:0000256" key="1">
    <source>
        <dbReference type="SAM" id="Phobius"/>
    </source>
</evidence>
<feature type="transmembrane region" description="Helical" evidence="1">
    <location>
        <begin position="82"/>
        <end position="109"/>
    </location>
</feature>
<keyword evidence="3" id="KW-1185">Reference proteome</keyword>
<sequence>MKALQRQIFPSALTKAIENVVAAVVAVVAAVAVALLATGHPRSIFGYVLDLEIASHQITVEGEEVGNRVVMMEKCLWIFKHLVLYVLCLFLWLLRLMALSATLCIFSLLRRISH</sequence>
<feature type="transmembrane region" description="Helical" evidence="1">
    <location>
        <begin position="20"/>
        <end position="39"/>
    </location>
</feature>
<accession>A0AAN9NZW9</accession>
<dbReference type="Proteomes" id="UP001374584">
    <property type="component" value="Unassembled WGS sequence"/>
</dbReference>
<proteinExistence type="predicted"/>
<comment type="caution">
    <text evidence="2">The sequence shown here is derived from an EMBL/GenBank/DDBJ whole genome shotgun (WGS) entry which is preliminary data.</text>
</comment>
<dbReference type="EMBL" id="JAYMYR010000001">
    <property type="protein sequence ID" value="KAK7381852.1"/>
    <property type="molecule type" value="Genomic_DNA"/>
</dbReference>
<evidence type="ECO:0000313" key="2">
    <source>
        <dbReference type="EMBL" id="KAK7381852.1"/>
    </source>
</evidence>
<keyword evidence="1" id="KW-0472">Membrane</keyword>